<sequence>MKGYIEEGGWVTCTMDSFGTPRQLVARRDAQVKRHNGKILLTKIDTAIDKQFVCNSPVKFWTGLAALAVGIAIALSGPVGWIALGACAVAAVAITIQSVTSHACNGCLEGTEWISSYDKVKLGGENVILYNYSQLKCSNGGLLIASETFDEANSISNQMALNNWKANAINIGQHLANGIIDGLMGFSFTAVDVTFELAGEYLGENNIVSGETWFGVGLGKDATTTILKATPAERALSKEIASSIFTAEFWTVFRKSPRLTLQLISPTSLIKDVGKGLIKGSAVGIPQLILNNMIDEEEKNVIEKNKEIEQNIKYQIRSDNNIIAKKI</sequence>
<gene>
    <name evidence="2" type="ORF">J5A58_08385</name>
</gene>
<keyword evidence="1" id="KW-0472">Membrane</keyword>
<keyword evidence="3" id="KW-1185">Reference proteome</keyword>
<keyword evidence="1" id="KW-1133">Transmembrane helix</keyword>
<accession>A0ABX7XT25</accession>
<name>A0ABX7XT25_9BACT</name>
<reference evidence="2 3" key="1">
    <citation type="submission" date="2021-03" db="EMBL/GenBank/DDBJ databases">
        <title>Human Oral Microbial Genomes.</title>
        <authorList>
            <person name="Johnston C.D."/>
            <person name="Chen T."/>
            <person name="Dewhirst F.E."/>
        </authorList>
    </citation>
    <scope>NUCLEOTIDE SEQUENCE [LARGE SCALE GENOMIC DNA]</scope>
    <source>
        <strain evidence="2 3">F0054</strain>
    </source>
</reference>
<evidence type="ECO:0000256" key="1">
    <source>
        <dbReference type="SAM" id="Phobius"/>
    </source>
</evidence>
<feature type="transmembrane region" description="Helical" evidence="1">
    <location>
        <begin position="60"/>
        <end position="84"/>
    </location>
</feature>
<protein>
    <recommendedName>
        <fullName evidence="4">DUF4280 domain-containing protein</fullName>
    </recommendedName>
</protein>
<dbReference type="Proteomes" id="UP000682195">
    <property type="component" value="Chromosome 2"/>
</dbReference>
<dbReference type="RefSeq" id="WP_211808609.1">
    <property type="nucleotide sequence ID" value="NZ_CP072362.1"/>
</dbReference>
<proteinExistence type="predicted"/>
<organism evidence="2 3">
    <name type="scientific">Prevotella melaninogenica</name>
    <dbReference type="NCBI Taxonomy" id="28132"/>
    <lineage>
        <taxon>Bacteria</taxon>
        <taxon>Pseudomonadati</taxon>
        <taxon>Bacteroidota</taxon>
        <taxon>Bacteroidia</taxon>
        <taxon>Bacteroidales</taxon>
        <taxon>Prevotellaceae</taxon>
        <taxon>Prevotella</taxon>
    </lineage>
</organism>
<evidence type="ECO:0000313" key="2">
    <source>
        <dbReference type="EMBL" id="QUB76765.1"/>
    </source>
</evidence>
<keyword evidence="1" id="KW-0812">Transmembrane</keyword>
<dbReference type="EMBL" id="CP072362">
    <property type="protein sequence ID" value="QUB76765.1"/>
    <property type="molecule type" value="Genomic_DNA"/>
</dbReference>
<evidence type="ECO:0000313" key="3">
    <source>
        <dbReference type="Proteomes" id="UP000682195"/>
    </source>
</evidence>
<evidence type="ECO:0008006" key="4">
    <source>
        <dbReference type="Google" id="ProtNLM"/>
    </source>
</evidence>